<comment type="caution">
    <text evidence="1">The sequence shown here is derived from an EMBL/GenBank/DDBJ whole genome shotgun (WGS) entry which is preliminary data.</text>
</comment>
<protein>
    <submittedName>
        <fullName evidence="1">Uncharacterized protein</fullName>
    </submittedName>
</protein>
<gene>
    <name evidence="1" type="ORF">PR001_g15156</name>
    <name evidence="2" type="ORF">PR002_g10382</name>
    <name evidence="3" type="ORF">PR003_g12474</name>
</gene>
<name>A0A6A3L436_9STRA</name>
<accession>A0A6A3L436</accession>
<sequence length="122" mass="13993">MRQLQTWFVCFATFSACEWIARSHCFRSRHKVHLKTLAADHTIAWDSIGVEYGICTFGTSFLPTTTTGTCFYHKPRSPTKLECIARVVCRHSWPTWDTSRWRIVLSPARGSLALPSSSRTNR</sequence>
<dbReference type="PROSITE" id="PS51257">
    <property type="entry name" value="PROKAR_LIPOPROTEIN"/>
    <property type="match status" value="1"/>
</dbReference>
<organism evidence="1 4">
    <name type="scientific">Phytophthora rubi</name>
    <dbReference type="NCBI Taxonomy" id="129364"/>
    <lineage>
        <taxon>Eukaryota</taxon>
        <taxon>Sar</taxon>
        <taxon>Stramenopiles</taxon>
        <taxon>Oomycota</taxon>
        <taxon>Peronosporomycetes</taxon>
        <taxon>Peronosporales</taxon>
        <taxon>Peronosporaceae</taxon>
        <taxon>Phytophthora</taxon>
    </lineage>
</organism>
<proteinExistence type="predicted"/>
<dbReference type="Proteomes" id="UP000429607">
    <property type="component" value="Unassembled WGS sequence"/>
</dbReference>
<dbReference type="EMBL" id="QXFV01001128">
    <property type="protein sequence ID" value="KAE9014376.1"/>
    <property type="molecule type" value="Genomic_DNA"/>
</dbReference>
<dbReference type="OrthoDB" id="10597490at2759"/>
<dbReference type="AlphaFoldDB" id="A0A6A3L436"/>
<evidence type="ECO:0000313" key="4">
    <source>
        <dbReference type="Proteomes" id="UP000429607"/>
    </source>
</evidence>
<evidence type="ECO:0000313" key="5">
    <source>
        <dbReference type="Proteomes" id="UP000434957"/>
    </source>
</evidence>
<keyword evidence="5" id="KW-1185">Reference proteome</keyword>
<evidence type="ECO:0000313" key="1">
    <source>
        <dbReference type="EMBL" id="KAE9014376.1"/>
    </source>
</evidence>
<dbReference type="Proteomes" id="UP000435112">
    <property type="component" value="Unassembled WGS sequence"/>
</dbReference>
<dbReference type="EMBL" id="QXFU01000586">
    <property type="protein sequence ID" value="KAE9028482.1"/>
    <property type="molecule type" value="Genomic_DNA"/>
</dbReference>
<dbReference type="Proteomes" id="UP000434957">
    <property type="component" value="Unassembled WGS sequence"/>
</dbReference>
<dbReference type="EMBL" id="QXFT01000752">
    <property type="protein sequence ID" value="KAE9336520.1"/>
    <property type="molecule type" value="Genomic_DNA"/>
</dbReference>
<reference evidence="4 6" key="1">
    <citation type="submission" date="2018-09" db="EMBL/GenBank/DDBJ databases">
        <title>Genomic investigation of the strawberry pathogen Phytophthora fragariae indicates pathogenicity is determined by transcriptional variation in three key races.</title>
        <authorList>
            <person name="Adams T.M."/>
            <person name="Armitage A.D."/>
            <person name="Sobczyk M.K."/>
            <person name="Bates H.J."/>
            <person name="Dunwell J.M."/>
            <person name="Nellist C.F."/>
            <person name="Harrison R.J."/>
        </authorList>
    </citation>
    <scope>NUCLEOTIDE SEQUENCE [LARGE SCALE GENOMIC DNA]</scope>
    <source>
        <strain evidence="1 4">SCRP249</strain>
        <strain evidence="2 6">SCRP324</strain>
        <strain evidence="3 5">SCRP333</strain>
    </source>
</reference>
<evidence type="ECO:0000313" key="2">
    <source>
        <dbReference type="EMBL" id="KAE9028482.1"/>
    </source>
</evidence>
<evidence type="ECO:0000313" key="6">
    <source>
        <dbReference type="Proteomes" id="UP000435112"/>
    </source>
</evidence>
<evidence type="ECO:0000313" key="3">
    <source>
        <dbReference type="EMBL" id="KAE9336520.1"/>
    </source>
</evidence>